<evidence type="ECO:0000256" key="3">
    <source>
        <dbReference type="ARBA" id="ARBA00022898"/>
    </source>
</evidence>
<dbReference type="RefSeq" id="WP_183972432.1">
    <property type="nucleotide sequence ID" value="NZ_JACIBY010000003.1"/>
</dbReference>
<dbReference type="InterPro" id="IPR036052">
    <property type="entry name" value="TrpB-like_PALP_sf"/>
</dbReference>
<evidence type="ECO:0000313" key="7">
    <source>
        <dbReference type="EMBL" id="MBB3837688.1"/>
    </source>
</evidence>
<dbReference type="PANTHER" id="PTHR43780:SF2">
    <property type="entry name" value="1-AMINOCYCLOPROPANE-1-CARBOXYLATE DEAMINASE-RELATED"/>
    <property type="match status" value="1"/>
</dbReference>
<evidence type="ECO:0000256" key="1">
    <source>
        <dbReference type="ARBA" id="ARBA00001933"/>
    </source>
</evidence>
<dbReference type="PANTHER" id="PTHR43780">
    <property type="entry name" value="1-AMINOCYCLOPROPANE-1-CARBOXYLATE DEAMINASE-RELATED"/>
    <property type="match status" value="1"/>
</dbReference>
<evidence type="ECO:0000256" key="2">
    <source>
        <dbReference type="ARBA" id="ARBA00008639"/>
    </source>
</evidence>
<dbReference type="PIRSF" id="PIRSF006278">
    <property type="entry name" value="ACCD_DCysDesulf"/>
    <property type="match status" value="1"/>
</dbReference>
<feature type="modified residue" description="N6-(pyridoxal phosphate)lysine" evidence="5">
    <location>
        <position position="47"/>
    </location>
</feature>
<dbReference type="Pfam" id="PF00291">
    <property type="entry name" value="PALP"/>
    <property type="match status" value="1"/>
</dbReference>
<gene>
    <name evidence="7" type="ORF">FHS57_001685</name>
</gene>
<name>A0A7W6EPP8_9BACT</name>
<dbReference type="AlphaFoldDB" id="A0A7W6EPP8"/>
<evidence type="ECO:0000256" key="5">
    <source>
        <dbReference type="PIRSR" id="PIRSR006278-2"/>
    </source>
</evidence>
<dbReference type="Proteomes" id="UP000541352">
    <property type="component" value="Unassembled WGS sequence"/>
</dbReference>
<reference evidence="7 8" key="1">
    <citation type="submission" date="2020-08" db="EMBL/GenBank/DDBJ databases">
        <title>Genomic Encyclopedia of Type Strains, Phase IV (KMG-IV): sequencing the most valuable type-strain genomes for metagenomic binning, comparative biology and taxonomic classification.</title>
        <authorList>
            <person name="Goeker M."/>
        </authorList>
    </citation>
    <scope>NUCLEOTIDE SEQUENCE [LARGE SCALE GENOMIC DNA]</scope>
    <source>
        <strain evidence="7 8">DSM 17976</strain>
    </source>
</reference>
<dbReference type="EC" id="3.5.99.7" evidence="7"/>
<dbReference type="InterPro" id="IPR027278">
    <property type="entry name" value="ACCD_DCysDesulf"/>
</dbReference>
<comment type="cofactor">
    <cofactor evidence="1">
        <name>pyridoxal 5'-phosphate</name>
        <dbReference type="ChEBI" id="CHEBI:597326"/>
    </cofactor>
</comment>
<dbReference type="GO" id="GO:0019148">
    <property type="term" value="F:D-cysteine desulfhydrase activity"/>
    <property type="evidence" value="ECO:0007669"/>
    <property type="project" value="TreeGrafter"/>
</dbReference>
<dbReference type="GO" id="GO:0008660">
    <property type="term" value="F:1-aminocyclopropane-1-carboxylate deaminase activity"/>
    <property type="evidence" value="ECO:0007669"/>
    <property type="project" value="UniProtKB-EC"/>
</dbReference>
<dbReference type="InterPro" id="IPR001926">
    <property type="entry name" value="TrpB-like_PALP"/>
</dbReference>
<comment type="similarity">
    <text evidence="2">Belongs to the ACC deaminase/D-cysteine desulfhydrase family.</text>
</comment>
<keyword evidence="8" id="KW-1185">Reference proteome</keyword>
<feature type="active site" description="Nucleophile" evidence="4">
    <location>
        <position position="74"/>
    </location>
</feature>
<comment type="caution">
    <text evidence="7">The sequence shown here is derived from an EMBL/GenBank/DDBJ whole genome shotgun (WGS) entry which is preliminary data.</text>
</comment>
<accession>A0A7W6EPP8</accession>
<keyword evidence="7" id="KW-0378">Hydrolase</keyword>
<dbReference type="EMBL" id="JACIBY010000003">
    <property type="protein sequence ID" value="MBB3837688.1"/>
    <property type="molecule type" value="Genomic_DNA"/>
</dbReference>
<keyword evidence="3 5" id="KW-0663">Pyridoxal phosphate</keyword>
<evidence type="ECO:0000256" key="4">
    <source>
        <dbReference type="PIRSR" id="PIRSR006278-1"/>
    </source>
</evidence>
<evidence type="ECO:0000313" key="8">
    <source>
        <dbReference type="Proteomes" id="UP000541352"/>
    </source>
</evidence>
<dbReference type="Gene3D" id="3.40.50.1100">
    <property type="match status" value="2"/>
</dbReference>
<sequence length="304" mass="33654">MSKVVRFWENTAQTPIQIVEAPIFIELGLRVYIKRDDLIHAYISGNKWRKLKYNLIEAEKNGFQTLLTFGGAFSNHIAAVAAAGKALDFDTIGIIRGEELRPDSNPTLQFAAKCGMKLHFVGRTAYRDKETLAHFYGRDAFVISEGGSNQLAVPGVAEMVEEVKNQLGGKIDYFCTALGTGGTAAGILSVFENEVLVFPSLKISSEEAAQLILTHIPQPTGRLKVIEKYHFGGYGKMNDTLLDFIRDFETQTGIPLEQVYTAKMMYGLVELAKEGFFKSGTQMVVLHTGGLQGRSERLPPIKRK</sequence>
<evidence type="ECO:0000259" key="6">
    <source>
        <dbReference type="Pfam" id="PF00291"/>
    </source>
</evidence>
<feature type="domain" description="Tryptophan synthase beta chain-like PALP" evidence="6">
    <location>
        <begin position="13"/>
        <end position="289"/>
    </location>
</feature>
<organism evidence="7 8">
    <name type="scientific">Runella defluvii</name>
    <dbReference type="NCBI Taxonomy" id="370973"/>
    <lineage>
        <taxon>Bacteria</taxon>
        <taxon>Pseudomonadati</taxon>
        <taxon>Bacteroidota</taxon>
        <taxon>Cytophagia</taxon>
        <taxon>Cytophagales</taxon>
        <taxon>Spirosomataceae</taxon>
        <taxon>Runella</taxon>
    </lineage>
</organism>
<dbReference type="SUPFAM" id="SSF53686">
    <property type="entry name" value="Tryptophan synthase beta subunit-like PLP-dependent enzymes"/>
    <property type="match status" value="1"/>
</dbReference>
<protein>
    <submittedName>
        <fullName evidence="7">1-aminocyclopropane-1-carboxylate deaminase</fullName>
        <ecNumber evidence="7">3.5.99.7</ecNumber>
    </submittedName>
</protein>
<proteinExistence type="inferred from homology"/>